<dbReference type="Gene3D" id="3.90.70.120">
    <property type="match status" value="1"/>
</dbReference>
<feature type="compositionally biased region" description="Basic and acidic residues" evidence="1">
    <location>
        <begin position="245"/>
        <end position="263"/>
    </location>
</feature>
<organism evidence="4 5">
    <name type="scientific">Paramuricea clavata</name>
    <name type="common">Red gorgonian</name>
    <name type="synonym">Violescent sea-whip</name>
    <dbReference type="NCBI Taxonomy" id="317549"/>
    <lineage>
        <taxon>Eukaryota</taxon>
        <taxon>Metazoa</taxon>
        <taxon>Cnidaria</taxon>
        <taxon>Anthozoa</taxon>
        <taxon>Octocorallia</taxon>
        <taxon>Malacalcyonacea</taxon>
        <taxon>Plexauridae</taxon>
        <taxon>Paramuricea</taxon>
    </lineage>
</organism>
<evidence type="ECO:0000256" key="1">
    <source>
        <dbReference type="SAM" id="MobiDB-lite"/>
    </source>
</evidence>
<evidence type="ECO:0000313" key="5">
    <source>
        <dbReference type="Proteomes" id="UP001152795"/>
    </source>
</evidence>
<keyword evidence="4" id="KW-0347">Helicase</keyword>
<dbReference type="EMBL" id="CACRXK020011207">
    <property type="protein sequence ID" value="CAB4020964.1"/>
    <property type="molecule type" value="Genomic_DNA"/>
</dbReference>
<dbReference type="Pfam" id="PF21107">
    <property type="entry name" value="STPRs"/>
    <property type="match status" value="1"/>
</dbReference>
<keyword evidence="4" id="KW-0547">Nucleotide-binding</keyword>
<feature type="domain" description="Peptidase C76" evidence="2">
    <location>
        <begin position="29"/>
        <end position="176"/>
    </location>
</feature>
<keyword evidence="4" id="KW-0378">Hydrolase</keyword>
<gene>
    <name evidence="4" type="ORF">PACLA_8A081074</name>
</gene>
<dbReference type="OrthoDB" id="7916681at2759"/>
<feature type="region of interest" description="Disordered" evidence="1">
    <location>
        <begin position="245"/>
        <end position="383"/>
    </location>
</feature>
<keyword evidence="5" id="KW-1185">Reference proteome</keyword>
<evidence type="ECO:0000259" key="3">
    <source>
        <dbReference type="Pfam" id="PF21107"/>
    </source>
</evidence>
<evidence type="ECO:0000259" key="2">
    <source>
        <dbReference type="Pfam" id="PF04843"/>
    </source>
</evidence>
<dbReference type="InterPro" id="IPR038765">
    <property type="entry name" value="Papain-like_cys_pep_sf"/>
</dbReference>
<reference evidence="4" key="1">
    <citation type="submission" date="2020-04" db="EMBL/GenBank/DDBJ databases">
        <authorList>
            <person name="Alioto T."/>
            <person name="Alioto T."/>
            <person name="Gomez Garrido J."/>
        </authorList>
    </citation>
    <scope>NUCLEOTIDE SEQUENCE</scope>
    <source>
        <strain evidence="4">A484AB</strain>
    </source>
</reference>
<feature type="compositionally biased region" description="Basic and acidic residues" evidence="1">
    <location>
        <begin position="293"/>
        <end position="304"/>
    </location>
</feature>
<accession>A0A6S7IP17</accession>
<dbReference type="Proteomes" id="UP001152795">
    <property type="component" value="Unassembled WGS sequence"/>
</dbReference>
<dbReference type="AlphaFoldDB" id="A0A6S7IP17"/>
<protein>
    <submittedName>
        <fullName evidence="4">ATP-dependent DNA helicase PIF1</fullName>
    </submittedName>
</protein>
<dbReference type="InterPro" id="IPR006928">
    <property type="entry name" value="Herpes_teg_USP"/>
</dbReference>
<dbReference type="InterPro" id="IPR048998">
    <property type="entry name" value="STPR"/>
</dbReference>
<proteinExistence type="predicted"/>
<comment type="caution">
    <text evidence="4">The sequence shown here is derived from an EMBL/GenBank/DDBJ whole genome shotgun (WGS) entry which is preliminary data.</text>
</comment>
<evidence type="ECO:0000313" key="4">
    <source>
        <dbReference type="EMBL" id="CAB4020964.1"/>
    </source>
</evidence>
<sequence>MANDVEENPGPTIYDVVDPTKTICADFSQGNTKKFRQNAGKQCLAMSLTAIIYNYITNANTWDSTVLNSILCAGNNLYSFISNSVNKSYLLLTDVLEMVSVFDGIYCMQYGDPFAGDLFMANTALPYYSIENALNNLFMETHLNYQHCMLTIGSNTVAIFKTCEGIFKVFDSHSRDLYGIPHPFGKCILASVDSIESLVIYFQSTVPPGNETPFEVKGVTVQLNCDITQVSGLASSEIAKEHVKQKCSEETESQKQSRLENARKYKKAKQTAETETERQTRLENARKYRKAKRASETETEKQTRLENAWEYQKTKQALETEDQKQTRLKNAREYRKAKRASETAHEKQTRLESASEYRKAKQASETKNVRNYEKRKRGQESEIEKQTIVASANQNKRKRLCASTQILSQQDYLNKFDIEKDGSIYEQSWAKNNINKFSKSIEFFINQCTICQEAWPLNSKPRSPDCYICFRCARDTKSPRKFSKMQ</sequence>
<dbReference type="GO" id="GO:0004386">
    <property type="term" value="F:helicase activity"/>
    <property type="evidence" value="ECO:0007669"/>
    <property type="project" value="UniProtKB-KW"/>
</dbReference>
<keyword evidence="4" id="KW-0067">ATP-binding</keyword>
<feature type="compositionally biased region" description="Basic and acidic residues" evidence="1">
    <location>
        <begin position="270"/>
        <end position="286"/>
    </location>
</feature>
<dbReference type="Pfam" id="PF04843">
    <property type="entry name" value="Herpes_teg_N"/>
    <property type="match status" value="1"/>
</dbReference>
<feature type="compositionally biased region" description="Basic and acidic residues" evidence="1">
    <location>
        <begin position="312"/>
        <end position="383"/>
    </location>
</feature>
<name>A0A6S7IP17_PARCT</name>
<dbReference type="SUPFAM" id="SSF54001">
    <property type="entry name" value="Cysteine proteinases"/>
    <property type="match status" value="1"/>
</dbReference>
<feature type="domain" description="STPR" evidence="3">
    <location>
        <begin position="300"/>
        <end position="370"/>
    </location>
</feature>